<evidence type="ECO:0000259" key="6">
    <source>
        <dbReference type="SMART" id="SM01266"/>
    </source>
</evidence>
<evidence type="ECO:0000256" key="3">
    <source>
        <dbReference type="ARBA" id="ARBA00022737"/>
    </source>
</evidence>
<dbReference type="PROSITE" id="PS00101">
    <property type="entry name" value="HEXAPEP_TRANSFERASES"/>
    <property type="match status" value="1"/>
</dbReference>
<dbReference type="InterPro" id="IPR018357">
    <property type="entry name" value="Hexapep_transf_CS"/>
</dbReference>
<evidence type="ECO:0000313" key="8">
    <source>
        <dbReference type="Proteomes" id="UP000886723"/>
    </source>
</evidence>
<proteinExistence type="inferred from homology"/>
<dbReference type="Gene3D" id="2.160.10.10">
    <property type="entry name" value="Hexapeptide repeat proteins"/>
    <property type="match status" value="1"/>
</dbReference>
<name>A0A9D1NXH8_9FIRM</name>
<evidence type="ECO:0000256" key="5">
    <source>
        <dbReference type="RuleBase" id="RU367021"/>
    </source>
</evidence>
<evidence type="ECO:0000256" key="1">
    <source>
        <dbReference type="ARBA" id="ARBA00007274"/>
    </source>
</evidence>
<dbReference type="Pfam" id="PF00132">
    <property type="entry name" value="Hexapep"/>
    <property type="match status" value="1"/>
</dbReference>
<keyword evidence="4 5" id="KW-0012">Acyltransferase</keyword>
<sequence length="204" mass="22621">MNEHEKMLAGLPYHAYRDGLPEMRMACKIRLRQFNTCPPEDLKEQDRLIREIMGSVGEHIEIFPPFYCDYGKNIHIGDGFFASYNCTMVDCGPIIIGDNTMIAANVTITAAGHPIHPEPRTQGYEYGIETVIGSRVWIGANVVVNPGVHIGDDVVIGSGSVVTKDIPSGVVAAGNPCRVLREVTEEDKKYYFKKRPFPEGSYMG</sequence>
<dbReference type="Pfam" id="PF14602">
    <property type="entry name" value="Hexapep_2"/>
    <property type="match status" value="1"/>
</dbReference>
<dbReference type="PANTHER" id="PTHR43017">
    <property type="entry name" value="GALACTOSIDE O-ACETYLTRANSFERASE"/>
    <property type="match status" value="1"/>
</dbReference>
<evidence type="ECO:0000256" key="4">
    <source>
        <dbReference type="ARBA" id="ARBA00023315"/>
    </source>
</evidence>
<dbReference type="PANTHER" id="PTHR43017:SF1">
    <property type="entry name" value="ACETYLTRANSFERASE YJL218W-RELATED"/>
    <property type="match status" value="1"/>
</dbReference>
<protein>
    <recommendedName>
        <fullName evidence="5">Acetyltransferase</fullName>
        <ecNumber evidence="5">2.3.1.-</ecNumber>
    </recommendedName>
</protein>
<dbReference type="GO" id="GO:0008870">
    <property type="term" value="F:galactoside O-acetyltransferase activity"/>
    <property type="evidence" value="ECO:0007669"/>
    <property type="project" value="TreeGrafter"/>
</dbReference>
<dbReference type="EMBL" id="DVON01000263">
    <property type="protein sequence ID" value="HIV13910.1"/>
    <property type="molecule type" value="Genomic_DNA"/>
</dbReference>
<dbReference type="FunFam" id="2.160.10.10:FF:000025">
    <property type="entry name" value="Hexapeptide-repeat containing-acetyltransferase"/>
    <property type="match status" value="1"/>
</dbReference>
<dbReference type="InterPro" id="IPR011004">
    <property type="entry name" value="Trimer_LpxA-like_sf"/>
</dbReference>
<organism evidence="7 8">
    <name type="scientific">Candidatus Pullilachnospira stercoravium</name>
    <dbReference type="NCBI Taxonomy" id="2840913"/>
    <lineage>
        <taxon>Bacteria</taxon>
        <taxon>Bacillati</taxon>
        <taxon>Bacillota</taxon>
        <taxon>Clostridia</taxon>
        <taxon>Lachnospirales</taxon>
        <taxon>Lachnospiraceae</taxon>
        <taxon>Lachnospiraceae incertae sedis</taxon>
        <taxon>Candidatus Pullilachnospira</taxon>
    </lineage>
</organism>
<dbReference type="AlphaFoldDB" id="A0A9D1NXH8"/>
<dbReference type="InterPro" id="IPR024688">
    <property type="entry name" value="Mac_dom"/>
</dbReference>
<comment type="caution">
    <text evidence="7">The sequence shown here is derived from an EMBL/GenBank/DDBJ whole genome shotgun (WGS) entry which is preliminary data.</text>
</comment>
<dbReference type="SUPFAM" id="SSF51161">
    <property type="entry name" value="Trimeric LpxA-like enzymes"/>
    <property type="match status" value="1"/>
</dbReference>
<dbReference type="EC" id="2.3.1.-" evidence="5"/>
<comment type="similarity">
    <text evidence="1 5">Belongs to the transferase hexapeptide repeat family.</text>
</comment>
<gene>
    <name evidence="7" type="ORF">IAA63_12350</name>
</gene>
<keyword evidence="3" id="KW-0677">Repeat</keyword>
<dbReference type="SMART" id="SM01266">
    <property type="entry name" value="Mac"/>
    <property type="match status" value="1"/>
</dbReference>
<keyword evidence="2 5" id="KW-0808">Transferase</keyword>
<dbReference type="InterPro" id="IPR001451">
    <property type="entry name" value="Hexapep"/>
</dbReference>
<evidence type="ECO:0000313" key="7">
    <source>
        <dbReference type="EMBL" id="HIV13910.1"/>
    </source>
</evidence>
<reference evidence="7" key="1">
    <citation type="submission" date="2020-10" db="EMBL/GenBank/DDBJ databases">
        <authorList>
            <person name="Gilroy R."/>
        </authorList>
    </citation>
    <scope>NUCLEOTIDE SEQUENCE</scope>
    <source>
        <strain evidence="7">ChiBcec2-4451</strain>
    </source>
</reference>
<dbReference type="Proteomes" id="UP000886723">
    <property type="component" value="Unassembled WGS sequence"/>
</dbReference>
<reference evidence="7" key="2">
    <citation type="journal article" date="2021" name="PeerJ">
        <title>Extensive microbial diversity within the chicken gut microbiome revealed by metagenomics and culture.</title>
        <authorList>
            <person name="Gilroy R."/>
            <person name="Ravi A."/>
            <person name="Getino M."/>
            <person name="Pursley I."/>
            <person name="Horton D.L."/>
            <person name="Alikhan N.F."/>
            <person name="Baker D."/>
            <person name="Gharbi K."/>
            <person name="Hall N."/>
            <person name="Watson M."/>
            <person name="Adriaenssens E.M."/>
            <person name="Foster-Nyarko E."/>
            <person name="Jarju S."/>
            <person name="Secka A."/>
            <person name="Antonio M."/>
            <person name="Oren A."/>
            <person name="Chaudhuri R.R."/>
            <person name="La Ragione R."/>
            <person name="Hildebrand F."/>
            <person name="Pallen M.J."/>
        </authorList>
    </citation>
    <scope>NUCLEOTIDE SEQUENCE</scope>
    <source>
        <strain evidence="7">ChiBcec2-4451</strain>
    </source>
</reference>
<dbReference type="InterPro" id="IPR039369">
    <property type="entry name" value="LacA-like"/>
</dbReference>
<evidence type="ECO:0000256" key="2">
    <source>
        <dbReference type="ARBA" id="ARBA00022679"/>
    </source>
</evidence>
<dbReference type="CDD" id="cd03357">
    <property type="entry name" value="LbH_MAT_GAT"/>
    <property type="match status" value="1"/>
</dbReference>
<feature type="domain" description="Maltose/galactoside acetyltransferase" evidence="6">
    <location>
        <begin position="4"/>
        <end position="58"/>
    </location>
</feature>
<dbReference type="Pfam" id="PF12464">
    <property type="entry name" value="Mac"/>
    <property type="match status" value="1"/>
</dbReference>
<accession>A0A9D1NXH8</accession>